<dbReference type="Gene3D" id="3.20.20.140">
    <property type="entry name" value="Metal-dependent hydrolases"/>
    <property type="match status" value="1"/>
</dbReference>
<evidence type="ECO:0000256" key="14">
    <source>
        <dbReference type="ARBA" id="ARBA00023053"/>
    </source>
</evidence>
<evidence type="ECO:0000256" key="3">
    <source>
        <dbReference type="ARBA" id="ARBA00012417"/>
    </source>
</evidence>
<dbReference type="Gene3D" id="1.10.150.110">
    <property type="entry name" value="DNA polymerase beta, N-terminal domain-like"/>
    <property type="match status" value="1"/>
</dbReference>
<keyword evidence="13" id="KW-0239">DNA-directed DNA polymerase</keyword>
<evidence type="ECO:0000256" key="11">
    <source>
        <dbReference type="ARBA" id="ARBA00022763"/>
    </source>
</evidence>
<evidence type="ECO:0000256" key="9">
    <source>
        <dbReference type="ARBA" id="ARBA00022695"/>
    </source>
</evidence>
<dbReference type="PANTHER" id="PTHR36928:SF1">
    <property type="entry name" value="PHOSPHATASE YCDX-RELATED"/>
    <property type="match status" value="1"/>
</dbReference>
<evidence type="ECO:0000256" key="17">
    <source>
        <dbReference type="ARBA" id="ARBA00035726"/>
    </source>
</evidence>
<evidence type="ECO:0000256" key="8">
    <source>
        <dbReference type="ARBA" id="ARBA00022679"/>
    </source>
</evidence>
<evidence type="ECO:0000256" key="16">
    <source>
        <dbReference type="ARBA" id="ARBA00035717"/>
    </source>
</evidence>
<dbReference type="NCBIfam" id="NF006375">
    <property type="entry name" value="PRK08609.1"/>
    <property type="match status" value="1"/>
</dbReference>
<dbReference type="Proteomes" id="UP000294641">
    <property type="component" value="Unassembled WGS sequence"/>
</dbReference>
<dbReference type="InterPro" id="IPR043519">
    <property type="entry name" value="NT_sf"/>
</dbReference>
<dbReference type="InterPro" id="IPR022311">
    <property type="entry name" value="PolX-like"/>
</dbReference>
<comment type="function">
    <text evidence="20">Repair polymerase that plays a key role in base-excision repair. During this process, the damaged base is excised by specific DNA glycosylases, the DNA backbone is nicked at the abasic site by an apurinic/apyrimidic (AP) endonuclease, and POLB removes 5'-deoxyribose-phosphate from the preincised AP site acting as a 5'-deoxyribose-phosphate lyase (5'-dRP lyase); through its DNA polymerase activity, it adds one nucleotide to the 3' end of the arising single-nucleotide gap. Conducts 'gap-filling' DNA synthesis in a stepwise distributive fashion rather than in a processive fashion as for other DNA polymerases. It is also able to cleave sugar-phosphate bonds 3' to an intact AP site, acting as an AP lyase.</text>
</comment>
<evidence type="ECO:0000256" key="1">
    <source>
        <dbReference type="ARBA" id="ARBA00001946"/>
    </source>
</evidence>
<feature type="domain" description="Helix-hairpin-helix DNA-binding motif class 1" evidence="22">
    <location>
        <begin position="123"/>
        <end position="142"/>
    </location>
</feature>
<dbReference type="InterPro" id="IPR003141">
    <property type="entry name" value="Pol/His_phosphatase_N"/>
</dbReference>
<dbReference type="PRINTS" id="PR00870">
    <property type="entry name" value="DNAPOLXBETA"/>
</dbReference>
<dbReference type="GO" id="GO:0003677">
    <property type="term" value="F:DNA binding"/>
    <property type="evidence" value="ECO:0007669"/>
    <property type="project" value="InterPro"/>
</dbReference>
<dbReference type="EC" id="4.2.99.18" evidence="4"/>
<comment type="catalytic activity">
    <reaction evidence="19">
        <text>a 5'-end 2'-deoxyribose-2'-deoxyribonucleotide-DNA = (2E,4S)-4-hydroxypenten-2-al-5-phosphate + a 5'-end 5'-phospho-2'-deoxyribonucleoside-DNA + H(+)</text>
        <dbReference type="Rhea" id="RHEA:76255"/>
        <dbReference type="Rhea" id="RHEA-COMP:13180"/>
        <dbReference type="Rhea" id="RHEA-COMP:18657"/>
        <dbReference type="ChEBI" id="CHEBI:15378"/>
        <dbReference type="ChEBI" id="CHEBI:136412"/>
        <dbReference type="ChEBI" id="CHEBI:195194"/>
        <dbReference type="ChEBI" id="CHEBI:195195"/>
    </reaction>
</comment>
<evidence type="ECO:0000256" key="13">
    <source>
        <dbReference type="ARBA" id="ARBA00022932"/>
    </source>
</evidence>
<dbReference type="Gene3D" id="1.10.150.20">
    <property type="entry name" value="5' to 3' exonuclease, C-terminal subdomain"/>
    <property type="match status" value="1"/>
</dbReference>
<comment type="cofactor">
    <cofactor evidence="1">
        <name>Mg(2+)</name>
        <dbReference type="ChEBI" id="CHEBI:18420"/>
    </cofactor>
</comment>
<keyword evidence="8" id="KW-0808">Transferase</keyword>
<dbReference type="InterPro" id="IPR037160">
    <property type="entry name" value="DNA_Pol_thumb_sf"/>
</dbReference>
<dbReference type="InterPro" id="IPR004013">
    <property type="entry name" value="PHP_dom"/>
</dbReference>
<name>A0A8B4QC14_9BACL</name>
<dbReference type="AlphaFoldDB" id="A0A8B4QC14"/>
<feature type="domain" description="DNA-directed DNA polymerase X" evidence="24">
    <location>
        <begin position="2"/>
        <end position="313"/>
    </location>
</feature>
<dbReference type="SUPFAM" id="SSF47802">
    <property type="entry name" value="DNA polymerase beta, N-terminal domain-like"/>
    <property type="match status" value="1"/>
</dbReference>
<feature type="domain" description="Helix-hairpin-helix DNA-binding motif class 1" evidence="22">
    <location>
        <begin position="48"/>
        <end position="67"/>
    </location>
</feature>
<comment type="catalytic activity">
    <reaction evidence="18">
        <text>2'-deoxyribonucleotide-(2'-deoxyribose 5'-phosphate)-2'-deoxyribonucleotide-DNA = a 3'-end 2'-deoxyribonucleotide-(2,3-dehydro-2,3-deoxyribose 5'-phosphate)-DNA + a 5'-end 5'-phospho-2'-deoxyribonucleoside-DNA + H(+)</text>
        <dbReference type="Rhea" id="RHEA:66592"/>
        <dbReference type="Rhea" id="RHEA-COMP:13180"/>
        <dbReference type="Rhea" id="RHEA-COMP:16897"/>
        <dbReference type="Rhea" id="RHEA-COMP:17067"/>
        <dbReference type="ChEBI" id="CHEBI:15378"/>
        <dbReference type="ChEBI" id="CHEBI:136412"/>
        <dbReference type="ChEBI" id="CHEBI:157695"/>
        <dbReference type="ChEBI" id="CHEBI:167181"/>
        <dbReference type="EC" id="4.2.99.18"/>
    </reaction>
</comment>
<dbReference type="InterPro" id="IPR027421">
    <property type="entry name" value="DNA_pol_lamdba_lyase_dom_sf"/>
</dbReference>
<evidence type="ECO:0000256" key="2">
    <source>
        <dbReference type="ARBA" id="ARBA00004496"/>
    </source>
</evidence>
<evidence type="ECO:0000256" key="10">
    <source>
        <dbReference type="ARBA" id="ARBA00022705"/>
    </source>
</evidence>
<evidence type="ECO:0000256" key="4">
    <source>
        <dbReference type="ARBA" id="ARBA00012720"/>
    </source>
</evidence>
<evidence type="ECO:0000256" key="21">
    <source>
        <dbReference type="ARBA" id="ARBA00049244"/>
    </source>
</evidence>
<dbReference type="InterPro" id="IPR016195">
    <property type="entry name" value="Pol/histidinol_Pase-like"/>
</dbReference>
<dbReference type="CDD" id="cd07436">
    <property type="entry name" value="PHP_PolX"/>
    <property type="match status" value="1"/>
</dbReference>
<dbReference type="FunFam" id="3.20.20.140:FF:000047">
    <property type="entry name" value="PHP domain-containing protein"/>
    <property type="match status" value="1"/>
</dbReference>
<dbReference type="GO" id="GO:0005829">
    <property type="term" value="C:cytosol"/>
    <property type="evidence" value="ECO:0007669"/>
    <property type="project" value="TreeGrafter"/>
</dbReference>
<proteinExistence type="predicted"/>
<comment type="subcellular location">
    <subcellularLocation>
        <location evidence="2">Cytoplasm</location>
    </subcellularLocation>
</comment>
<dbReference type="GO" id="GO:0004527">
    <property type="term" value="F:exonuclease activity"/>
    <property type="evidence" value="ECO:0007669"/>
    <property type="project" value="UniProtKB-KW"/>
</dbReference>
<protein>
    <recommendedName>
        <fullName evidence="5">DNA polymerase beta</fullName>
        <ecNumber evidence="3">2.7.7.7</ecNumber>
        <ecNumber evidence="4">4.2.99.18</ecNumber>
    </recommendedName>
    <alternativeName>
        <fullName evidence="16">5'-deoxyribose-phosphate lyase</fullName>
    </alternativeName>
    <alternativeName>
        <fullName evidence="17">AP lyase</fullName>
    </alternativeName>
</protein>
<evidence type="ECO:0000259" key="22">
    <source>
        <dbReference type="SMART" id="SM00278"/>
    </source>
</evidence>
<dbReference type="InterPro" id="IPR003583">
    <property type="entry name" value="Hlx-hairpin-Hlx_DNA-bd_motif"/>
</dbReference>
<dbReference type="SUPFAM" id="SSF89550">
    <property type="entry name" value="PHP domain-like"/>
    <property type="match status" value="1"/>
</dbReference>
<dbReference type="Pfam" id="PF14716">
    <property type="entry name" value="HHH_8"/>
    <property type="match status" value="1"/>
</dbReference>
<gene>
    <name evidence="25" type="primary">polX</name>
    <name evidence="26" type="ORF">DFR61_10819</name>
    <name evidence="25" type="ORF">NCTC10597_01964</name>
</gene>
<comment type="caution">
    <text evidence="25">The sequence shown here is derived from an EMBL/GenBank/DDBJ whole genome shotgun (WGS) entry which is preliminary data.</text>
</comment>
<feature type="domain" description="Polymerase/histidinol phosphatase N-terminal" evidence="23">
    <location>
        <begin position="335"/>
        <end position="414"/>
    </location>
</feature>
<evidence type="ECO:0000256" key="19">
    <source>
        <dbReference type="ARBA" id="ARBA00044678"/>
    </source>
</evidence>
<keyword evidence="14" id="KW-0915">Sodium</keyword>
<evidence type="ECO:0000313" key="26">
    <source>
        <dbReference type="EMBL" id="TDR40508.1"/>
    </source>
</evidence>
<dbReference type="InterPro" id="IPR050243">
    <property type="entry name" value="PHP_phosphatase"/>
</dbReference>
<keyword evidence="12" id="KW-0832">Ubl conjugation</keyword>
<dbReference type="InterPro" id="IPR029398">
    <property type="entry name" value="PolB_thumb"/>
</dbReference>
<evidence type="ECO:0000256" key="12">
    <source>
        <dbReference type="ARBA" id="ARBA00022843"/>
    </source>
</evidence>
<dbReference type="SUPFAM" id="SSF81301">
    <property type="entry name" value="Nucleotidyltransferase"/>
    <property type="match status" value="1"/>
</dbReference>
<dbReference type="Pfam" id="PF14520">
    <property type="entry name" value="HHH_5"/>
    <property type="match status" value="1"/>
</dbReference>
<dbReference type="Gene3D" id="3.30.460.10">
    <property type="entry name" value="Beta Polymerase, domain 2"/>
    <property type="match status" value="1"/>
</dbReference>
<sequence>MNKNQVVQILEKIAIYLELQGANAFKISAYRKAGAALENDPRSMDEIEDVTALKGIGKGTAAVISELLETGVSSELEQLKSEVPVGLPPLLKIPGLGGKKIAKLYAELGIDSAEALKTACEEGRVQQLAGFAKKTEEKILKELETFGKRSETHPVWQLEEVIRKLDTILNTIEEIEQFSVAGSYRRVKESSKDVDYMISTNEAAKVKEALLEKVDAVEVIASGDTKVSVILQGDDAPNVDFRIVEPIQYATALHHFTGSKEHNVRMRQIAKDRGEKISEYGVEQADGSVLTFESEAAFFNHFDLPFIPPTLRVGTTEFERYTDIENLVTIEDIRADLHMHTTWSDGAHTVEEMGNALIAKGYDYAVITDHSQYLKVANGLTPERLIAQHEEIHAFNKKQTDFHLLRGTEMDILPDGLLDFDDEVLANLDFVIASIHSSFSQPQEQIMERLHNALKNPHVDMIAHPTGRVIHQRDGYNPDMEQLIAWAKQYNKILELNANPYRLDLCVEHLEMAAKAGVPVAINTDAHAIEQLRYMDTGTKYAQKAWLYKDMIVNTWSFEKFMDFLENR</sequence>
<dbReference type="Pfam" id="PF14791">
    <property type="entry name" value="DNA_pol_B_thumb"/>
    <property type="match status" value="1"/>
</dbReference>
<keyword evidence="6" id="KW-0488">Methylation</keyword>
<dbReference type="CDD" id="cd00141">
    <property type="entry name" value="NT_POLXc"/>
    <property type="match status" value="1"/>
</dbReference>
<dbReference type="EMBL" id="SNZG01000008">
    <property type="protein sequence ID" value="TDR40508.1"/>
    <property type="molecule type" value="Genomic_DNA"/>
</dbReference>
<reference evidence="25 27" key="1">
    <citation type="submission" date="2018-06" db="EMBL/GenBank/DDBJ databases">
        <authorList>
            <consortium name="Pathogen Informatics"/>
            <person name="Doyle S."/>
        </authorList>
    </citation>
    <scope>NUCLEOTIDE SEQUENCE [LARGE SCALE GENOMIC DNA]</scope>
    <source>
        <strain evidence="25 27">NCTC10597</strain>
    </source>
</reference>
<evidence type="ECO:0000313" key="25">
    <source>
        <dbReference type="EMBL" id="STX10247.1"/>
    </source>
</evidence>
<feature type="domain" description="Helix-hairpin-helix DNA-binding motif class 1" evidence="22">
    <location>
        <begin position="88"/>
        <end position="107"/>
    </location>
</feature>
<accession>A0A8B4QC14</accession>
<keyword evidence="25" id="KW-0378">Hydrolase</keyword>
<evidence type="ECO:0000256" key="18">
    <source>
        <dbReference type="ARBA" id="ARBA00044632"/>
    </source>
</evidence>
<evidence type="ECO:0000256" key="20">
    <source>
        <dbReference type="ARBA" id="ARBA00045548"/>
    </source>
</evidence>
<dbReference type="InterPro" id="IPR002054">
    <property type="entry name" value="DNA-dir_DNA_pol_X"/>
</dbReference>
<evidence type="ECO:0000313" key="27">
    <source>
        <dbReference type="Proteomes" id="UP000254330"/>
    </source>
</evidence>
<dbReference type="SMART" id="SM00278">
    <property type="entry name" value="HhH1"/>
    <property type="match status" value="3"/>
</dbReference>
<dbReference type="InterPro" id="IPR047967">
    <property type="entry name" value="PolX_PHP"/>
</dbReference>
<keyword evidence="11" id="KW-0227">DNA damage</keyword>
<dbReference type="InterPro" id="IPR010996">
    <property type="entry name" value="HHH_MUS81"/>
</dbReference>
<keyword evidence="7" id="KW-0237">DNA synthesis</keyword>
<dbReference type="Proteomes" id="UP000254330">
    <property type="component" value="Unassembled WGS sequence"/>
</dbReference>
<evidence type="ECO:0000256" key="6">
    <source>
        <dbReference type="ARBA" id="ARBA00022481"/>
    </source>
</evidence>
<dbReference type="GO" id="GO:0003887">
    <property type="term" value="F:DNA-directed DNA polymerase activity"/>
    <property type="evidence" value="ECO:0007669"/>
    <property type="project" value="UniProtKB-KW"/>
</dbReference>
<dbReference type="PIRSF" id="PIRSF005047">
    <property type="entry name" value="UCP005047_YshC"/>
    <property type="match status" value="1"/>
</dbReference>
<evidence type="ECO:0000256" key="15">
    <source>
        <dbReference type="ARBA" id="ARBA00023204"/>
    </source>
</evidence>
<dbReference type="PANTHER" id="PTHR36928">
    <property type="entry name" value="PHOSPHATASE YCDX-RELATED"/>
    <property type="match status" value="1"/>
</dbReference>
<dbReference type="EC" id="2.7.7.7" evidence="3"/>
<evidence type="ECO:0000256" key="5">
    <source>
        <dbReference type="ARBA" id="ARBA00020020"/>
    </source>
</evidence>
<dbReference type="InterPro" id="IPR002008">
    <property type="entry name" value="DNA_pol_X_beta-like"/>
</dbReference>
<comment type="catalytic activity">
    <reaction evidence="21">
        <text>DNA(n) + a 2'-deoxyribonucleoside 5'-triphosphate = DNA(n+1) + diphosphate</text>
        <dbReference type="Rhea" id="RHEA:22508"/>
        <dbReference type="Rhea" id="RHEA-COMP:17339"/>
        <dbReference type="Rhea" id="RHEA-COMP:17340"/>
        <dbReference type="ChEBI" id="CHEBI:33019"/>
        <dbReference type="ChEBI" id="CHEBI:61560"/>
        <dbReference type="ChEBI" id="CHEBI:173112"/>
        <dbReference type="EC" id="2.7.7.7"/>
    </reaction>
</comment>
<dbReference type="Gene3D" id="3.30.210.10">
    <property type="entry name" value="DNA polymerase, thumb domain"/>
    <property type="match status" value="1"/>
</dbReference>
<keyword evidence="25" id="KW-0269">Exonuclease</keyword>
<reference evidence="26 28" key="2">
    <citation type="submission" date="2019-03" db="EMBL/GenBank/DDBJ databases">
        <title>Genomic Encyclopedia of Type Strains, Phase IV (KMG-IV): sequencing the most valuable type-strain genomes for metagenomic binning, comparative biology and taxonomic classification.</title>
        <authorList>
            <person name="Goeker M."/>
        </authorList>
    </citation>
    <scope>NUCLEOTIDE SEQUENCE [LARGE SCALE GENOMIC DNA]</scope>
    <source>
        <strain evidence="26 28">DSM 20580</strain>
    </source>
</reference>
<evidence type="ECO:0000256" key="7">
    <source>
        <dbReference type="ARBA" id="ARBA00022634"/>
    </source>
</evidence>
<evidence type="ECO:0000259" key="24">
    <source>
        <dbReference type="SMART" id="SM00483"/>
    </source>
</evidence>
<dbReference type="RefSeq" id="WP_109349001.1">
    <property type="nucleotide sequence ID" value="NZ_BJUE01000004.1"/>
</dbReference>
<keyword evidence="9" id="KW-0548">Nucleotidyltransferase</keyword>
<organism evidence="25 27">
    <name type="scientific">Kurthia zopfii</name>
    <dbReference type="NCBI Taxonomy" id="1650"/>
    <lineage>
        <taxon>Bacteria</taxon>
        <taxon>Bacillati</taxon>
        <taxon>Bacillota</taxon>
        <taxon>Bacilli</taxon>
        <taxon>Bacillales</taxon>
        <taxon>Caryophanaceae</taxon>
        <taxon>Kurthia</taxon>
    </lineage>
</organism>
<dbReference type="SMART" id="SM00483">
    <property type="entry name" value="POLXc"/>
    <property type="match status" value="1"/>
</dbReference>
<dbReference type="Pfam" id="PF02811">
    <property type="entry name" value="PHP"/>
    <property type="match status" value="1"/>
</dbReference>
<dbReference type="GO" id="GO:0042578">
    <property type="term" value="F:phosphoric ester hydrolase activity"/>
    <property type="evidence" value="ECO:0007669"/>
    <property type="project" value="TreeGrafter"/>
</dbReference>
<dbReference type="GO" id="GO:0140078">
    <property type="term" value="F:class I DNA-(apurinic or apyrimidinic site) endonuclease activity"/>
    <property type="evidence" value="ECO:0007669"/>
    <property type="project" value="UniProtKB-EC"/>
</dbReference>
<dbReference type="GO" id="GO:0006281">
    <property type="term" value="P:DNA repair"/>
    <property type="evidence" value="ECO:0007669"/>
    <property type="project" value="UniProtKB-KW"/>
</dbReference>
<keyword evidence="10" id="KW-0235">DNA replication</keyword>
<dbReference type="OrthoDB" id="9808747at2"/>
<keyword evidence="25" id="KW-0540">Nuclease</keyword>
<evidence type="ECO:0000313" key="28">
    <source>
        <dbReference type="Proteomes" id="UP000294641"/>
    </source>
</evidence>
<keyword evidence="28" id="KW-1185">Reference proteome</keyword>
<dbReference type="GO" id="GO:0008270">
    <property type="term" value="F:zinc ion binding"/>
    <property type="evidence" value="ECO:0007669"/>
    <property type="project" value="TreeGrafter"/>
</dbReference>
<evidence type="ECO:0000259" key="23">
    <source>
        <dbReference type="SMART" id="SM00481"/>
    </source>
</evidence>
<keyword evidence="15" id="KW-0234">DNA repair</keyword>
<dbReference type="EMBL" id="UGNP01000001">
    <property type="protein sequence ID" value="STX10247.1"/>
    <property type="molecule type" value="Genomic_DNA"/>
</dbReference>
<dbReference type="SMART" id="SM00481">
    <property type="entry name" value="POLIIIAc"/>
    <property type="match status" value="1"/>
</dbReference>